<dbReference type="InterPro" id="IPR016828">
    <property type="entry name" value="Alpha-L-arabinofuranosidase"/>
</dbReference>
<proteinExistence type="inferred from homology"/>
<dbReference type="PIRSF" id="PIRSF025414">
    <property type="entry name" value="Alpha-L-arabinofuranosidase"/>
    <property type="match status" value="1"/>
</dbReference>
<name>A0A3A1VLQ2_9BACL</name>
<gene>
    <name evidence="6" type="ORF">D3P08_04655</name>
</gene>
<evidence type="ECO:0000256" key="1">
    <source>
        <dbReference type="ARBA" id="ARBA00009865"/>
    </source>
</evidence>
<evidence type="ECO:0000256" key="2">
    <source>
        <dbReference type="ARBA" id="ARBA00022729"/>
    </source>
</evidence>
<keyword evidence="4 5" id="KW-0326">Glycosidase</keyword>
<dbReference type="GO" id="GO:0004553">
    <property type="term" value="F:hydrolase activity, hydrolyzing O-glycosyl compounds"/>
    <property type="evidence" value="ECO:0007669"/>
    <property type="project" value="InterPro"/>
</dbReference>
<dbReference type="GO" id="GO:0005975">
    <property type="term" value="P:carbohydrate metabolic process"/>
    <property type="evidence" value="ECO:0007669"/>
    <property type="project" value="InterPro"/>
</dbReference>
<dbReference type="EMBL" id="QXQA01000002">
    <property type="protein sequence ID" value="RIX59443.1"/>
    <property type="molecule type" value="Genomic_DNA"/>
</dbReference>
<dbReference type="PANTHER" id="PTHR43817:SF1">
    <property type="entry name" value="HYDROLASE, FAMILY 43, PUTATIVE (AFU_ORTHOLOGUE AFUA_3G01660)-RELATED"/>
    <property type="match status" value="1"/>
</dbReference>
<evidence type="ECO:0000256" key="3">
    <source>
        <dbReference type="ARBA" id="ARBA00022801"/>
    </source>
</evidence>
<reference evidence="6 7" key="1">
    <citation type="submission" date="2018-09" db="EMBL/GenBank/DDBJ databases">
        <title>Paenibacillus aracenensis nov. sp. isolated from a cave in southern Spain.</title>
        <authorList>
            <person name="Jurado V."/>
            <person name="Gutierrez-Patricio S."/>
            <person name="Gonzalez-Pimentel J.L."/>
            <person name="Miller A.Z."/>
            <person name="Laiz L."/>
            <person name="Saiz-Jimenez C."/>
        </authorList>
    </citation>
    <scope>NUCLEOTIDE SEQUENCE [LARGE SCALE GENOMIC DNA]</scope>
    <source>
        <strain evidence="6 7">DSM 22867</strain>
    </source>
</reference>
<dbReference type="Proteomes" id="UP000266482">
    <property type="component" value="Unassembled WGS sequence"/>
</dbReference>
<dbReference type="RefSeq" id="WP_119598274.1">
    <property type="nucleotide sequence ID" value="NZ_QXQA01000002.1"/>
</dbReference>
<keyword evidence="3 5" id="KW-0378">Hydrolase</keyword>
<dbReference type="InterPro" id="IPR006710">
    <property type="entry name" value="Glyco_hydro_43"/>
</dbReference>
<accession>A0A3A1VLQ2</accession>
<dbReference type="OrthoDB" id="177947at2"/>
<dbReference type="InterPro" id="IPR023296">
    <property type="entry name" value="Glyco_hydro_beta-prop_sf"/>
</dbReference>
<sequence length="326" mass="37258">MEKLKEQLHNPIIEQRADPWVYKHSDGYYYFTASVPEYDRIEVRRATTIQGLSDAEAVVVWRKRESGILSANIWAPEIHYIDGGWYIYFAAAHTSETKEGLFDHRMYVLENRAENPLEGEWVEKGQVKTEWESFSLDATTFEHRGVRYYVWAQKDPNIEGNSNLYIARMTNPWTIELPQVMISQPEYDWERIGFKVNEGAAVLKRNGKIFISYSASATDHHYCMGLLTASEDADLLNPASWSKSKEPVFQTNESTGIYGPGHNSFTVSADGTEDIIVYHGRNYKEIVGDPLYDPNRHTRAQAFTWNEDGTPNFGIPVAESKRVAGA</sequence>
<dbReference type="SUPFAM" id="SSF75005">
    <property type="entry name" value="Arabinanase/levansucrase/invertase"/>
    <property type="match status" value="1"/>
</dbReference>
<keyword evidence="7" id="KW-1185">Reference proteome</keyword>
<dbReference type="PANTHER" id="PTHR43817">
    <property type="entry name" value="GLYCOSYL HYDROLASE"/>
    <property type="match status" value="1"/>
</dbReference>
<keyword evidence="2" id="KW-0732">Signal</keyword>
<dbReference type="Gene3D" id="2.115.10.20">
    <property type="entry name" value="Glycosyl hydrolase domain, family 43"/>
    <property type="match status" value="1"/>
</dbReference>
<evidence type="ECO:0000256" key="4">
    <source>
        <dbReference type="ARBA" id="ARBA00023295"/>
    </source>
</evidence>
<dbReference type="Pfam" id="PF04616">
    <property type="entry name" value="Glyco_hydro_43"/>
    <property type="match status" value="1"/>
</dbReference>
<dbReference type="CDD" id="cd18817">
    <property type="entry name" value="GH43f_LbAraf43-like"/>
    <property type="match status" value="1"/>
</dbReference>
<comment type="similarity">
    <text evidence="1 5">Belongs to the glycosyl hydrolase 43 family.</text>
</comment>
<evidence type="ECO:0000256" key="5">
    <source>
        <dbReference type="RuleBase" id="RU361187"/>
    </source>
</evidence>
<protein>
    <submittedName>
        <fullName evidence="6">Alpha-N-arabinofuranosidase</fullName>
    </submittedName>
</protein>
<evidence type="ECO:0000313" key="6">
    <source>
        <dbReference type="EMBL" id="RIX59443.1"/>
    </source>
</evidence>
<dbReference type="AlphaFoldDB" id="A0A3A1VLQ2"/>
<evidence type="ECO:0000313" key="7">
    <source>
        <dbReference type="Proteomes" id="UP000266482"/>
    </source>
</evidence>
<organism evidence="6 7">
    <name type="scientific">Paenibacillus nanensis</name>
    <dbReference type="NCBI Taxonomy" id="393251"/>
    <lineage>
        <taxon>Bacteria</taxon>
        <taxon>Bacillati</taxon>
        <taxon>Bacillota</taxon>
        <taxon>Bacilli</taxon>
        <taxon>Bacillales</taxon>
        <taxon>Paenibacillaceae</taxon>
        <taxon>Paenibacillus</taxon>
    </lineage>
</organism>
<comment type="caution">
    <text evidence="6">The sequence shown here is derived from an EMBL/GenBank/DDBJ whole genome shotgun (WGS) entry which is preliminary data.</text>
</comment>